<evidence type="ECO:0000313" key="1">
    <source>
        <dbReference type="EMBL" id="MFC2948509.1"/>
    </source>
</evidence>
<protein>
    <submittedName>
        <fullName evidence="1">YolD-like family protein</fullName>
    </submittedName>
</protein>
<dbReference type="RefSeq" id="WP_390305576.1">
    <property type="nucleotide sequence ID" value="NZ_JBHRRZ010000015.1"/>
</dbReference>
<dbReference type="EMBL" id="JBHRRZ010000015">
    <property type="protein sequence ID" value="MFC2948509.1"/>
    <property type="molecule type" value="Genomic_DNA"/>
</dbReference>
<sequence length="106" mass="12575">MGKVNDRGTKKWTSIMMPEHTKLLEEMWKQQDYRERPMLNDHQIEDINIALQLALKDDLTVEIEYFKNHYYHKTKGKLLSVDVLSQYIQINNDCIPLPNITGAWID</sequence>
<dbReference type="PANTHER" id="PTHR40051:SF1">
    <property type="entry name" value="YOLD-LIKE FAMILY PROTEIN"/>
    <property type="match status" value="1"/>
</dbReference>
<organism evidence="1 2">
    <name type="scientific">Virgibacillus sediminis</name>
    <dbReference type="NCBI Taxonomy" id="202260"/>
    <lineage>
        <taxon>Bacteria</taxon>
        <taxon>Bacillati</taxon>
        <taxon>Bacillota</taxon>
        <taxon>Bacilli</taxon>
        <taxon>Bacillales</taxon>
        <taxon>Bacillaceae</taxon>
        <taxon>Virgibacillus</taxon>
    </lineage>
</organism>
<dbReference type="PANTHER" id="PTHR40051">
    <property type="entry name" value="IG HYPOTHETICAL 15966"/>
    <property type="match status" value="1"/>
</dbReference>
<reference evidence="2" key="1">
    <citation type="journal article" date="2019" name="Int. J. Syst. Evol. Microbiol.">
        <title>The Global Catalogue of Microorganisms (GCM) 10K type strain sequencing project: providing services to taxonomists for standard genome sequencing and annotation.</title>
        <authorList>
            <consortium name="The Broad Institute Genomics Platform"/>
            <consortium name="The Broad Institute Genome Sequencing Center for Infectious Disease"/>
            <person name="Wu L."/>
            <person name="Ma J."/>
        </authorList>
    </citation>
    <scope>NUCLEOTIDE SEQUENCE [LARGE SCALE GENOMIC DNA]</scope>
    <source>
        <strain evidence="2">KCTC 13193</strain>
    </source>
</reference>
<dbReference type="Pfam" id="PF08863">
    <property type="entry name" value="YolD"/>
    <property type="match status" value="1"/>
</dbReference>
<proteinExistence type="predicted"/>
<keyword evidence="2" id="KW-1185">Reference proteome</keyword>
<evidence type="ECO:0000313" key="2">
    <source>
        <dbReference type="Proteomes" id="UP001595387"/>
    </source>
</evidence>
<comment type="caution">
    <text evidence="1">The sequence shown here is derived from an EMBL/GenBank/DDBJ whole genome shotgun (WGS) entry which is preliminary data.</text>
</comment>
<gene>
    <name evidence="1" type="ORF">ACFODW_09175</name>
</gene>
<name>A0ABV7A6R0_9BACI</name>
<accession>A0ABV7A6R0</accession>
<dbReference type="InterPro" id="IPR014962">
    <property type="entry name" value="YolD"/>
</dbReference>
<dbReference type="Proteomes" id="UP001595387">
    <property type="component" value="Unassembled WGS sequence"/>
</dbReference>